<dbReference type="Pfam" id="PF07969">
    <property type="entry name" value="Amidohydro_3"/>
    <property type="match status" value="2"/>
</dbReference>
<keyword evidence="3" id="KW-1185">Reference proteome</keyword>
<accession>A0A7K3LN88</accession>
<evidence type="ECO:0000313" key="3">
    <source>
        <dbReference type="Proteomes" id="UP000466307"/>
    </source>
</evidence>
<dbReference type="AlphaFoldDB" id="A0A7K3LN88"/>
<evidence type="ECO:0000313" key="2">
    <source>
        <dbReference type="EMBL" id="NDK89705.1"/>
    </source>
</evidence>
<dbReference type="InterPro" id="IPR013108">
    <property type="entry name" value="Amidohydro_3"/>
</dbReference>
<dbReference type="InterPro" id="IPR032466">
    <property type="entry name" value="Metal_Hydrolase"/>
</dbReference>
<reference evidence="2 3" key="1">
    <citation type="submission" date="2020-01" db="EMBL/GenBank/DDBJ databases">
        <title>Investigation of new actinobacteria for the biodesulphurisation of diesel fuel.</title>
        <authorList>
            <person name="Athi Narayanan S.M."/>
        </authorList>
    </citation>
    <scope>NUCLEOTIDE SEQUENCE [LARGE SCALE GENOMIC DNA]</scope>
    <source>
        <strain evidence="2 3">213E</strain>
    </source>
</reference>
<comment type="caution">
    <text evidence="2">The sequence shown here is derived from an EMBL/GenBank/DDBJ whole genome shotgun (WGS) entry which is preliminary data.</text>
</comment>
<dbReference type="RefSeq" id="WP_053777902.1">
    <property type="nucleotide sequence ID" value="NZ_JAADZU010000022.1"/>
</dbReference>
<dbReference type="Proteomes" id="UP000466307">
    <property type="component" value="Unassembled WGS sequence"/>
</dbReference>
<dbReference type="Gene3D" id="2.30.40.10">
    <property type="entry name" value="Urease, subunit C, domain 1"/>
    <property type="match status" value="1"/>
</dbReference>
<dbReference type="InterPro" id="IPR011059">
    <property type="entry name" value="Metal-dep_hydrolase_composite"/>
</dbReference>
<organism evidence="2 3">
    <name type="scientific">Gordonia desulfuricans</name>
    <dbReference type="NCBI Taxonomy" id="89051"/>
    <lineage>
        <taxon>Bacteria</taxon>
        <taxon>Bacillati</taxon>
        <taxon>Actinomycetota</taxon>
        <taxon>Actinomycetes</taxon>
        <taxon>Mycobacteriales</taxon>
        <taxon>Gordoniaceae</taxon>
        <taxon>Gordonia</taxon>
    </lineage>
</organism>
<name>A0A7K3LN88_9ACTN</name>
<dbReference type="GO" id="GO:0016810">
    <property type="term" value="F:hydrolase activity, acting on carbon-nitrogen (but not peptide) bonds"/>
    <property type="evidence" value="ECO:0007669"/>
    <property type="project" value="InterPro"/>
</dbReference>
<keyword evidence="2" id="KW-0378">Hydrolase</keyword>
<proteinExistence type="predicted"/>
<sequence length="467" mass="49166">MDAGVVIERADLGRSATLDIRIARAPGGDRVIDAVGAGIRRPGDEVVDAAGAAVIPAFTDHHLHLHAMAAVSTSVHCGPPTVTDRTALATALHTAPAGPDGWVRGVGYVESVAGDLTTTELDRIEPGRPVRIQHRSGALWMLNTAALRAAGIVAGSHPGVEVDAEGLPTGRVWRADDWLRWRLPRSGPPDLTDVGRRLHDLGIVESTDATPDLDEHRLGALIRAVDDGLVTGRLHLLGVPVGRRLDHPRITVGPYKIVIADSDLPDLDDLVARIAAAHADHRSVAVHCVSRVAFALLLAAWEIAGVRPGDRIEHAGMVPAEGGELLARLGVVVVTQPGFLPHRGDDFLDGTPQAEHADLYRCGSLIRAGVPVALSSDAPYGPLDPWQTIAAATERRTASGRVVGDTGERIGVAQAVAAHCTPAARPDGPPRRVQVGDPGDLLILDRPWADVVAAPGDVRVDRVTATR</sequence>
<dbReference type="Gene3D" id="3.20.20.140">
    <property type="entry name" value="Metal-dependent hydrolases"/>
    <property type="match status" value="2"/>
</dbReference>
<dbReference type="EMBL" id="JAADZU010000022">
    <property type="protein sequence ID" value="NDK89705.1"/>
    <property type="molecule type" value="Genomic_DNA"/>
</dbReference>
<evidence type="ECO:0000259" key="1">
    <source>
        <dbReference type="Pfam" id="PF07969"/>
    </source>
</evidence>
<gene>
    <name evidence="2" type="ORF">GYA93_08950</name>
</gene>
<feature type="domain" description="Amidohydrolase 3" evidence="1">
    <location>
        <begin position="265"/>
        <end position="453"/>
    </location>
</feature>
<protein>
    <submittedName>
        <fullName evidence="2">Amidohydrolase family protein</fullName>
    </submittedName>
</protein>
<feature type="domain" description="Amidohydrolase 3" evidence="1">
    <location>
        <begin position="45"/>
        <end position="171"/>
    </location>
</feature>
<dbReference type="PANTHER" id="PTHR22642">
    <property type="entry name" value="IMIDAZOLONEPROPIONASE"/>
    <property type="match status" value="1"/>
</dbReference>
<dbReference type="Gene3D" id="3.10.310.70">
    <property type="match status" value="1"/>
</dbReference>
<dbReference type="SUPFAM" id="SSF51556">
    <property type="entry name" value="Metallo-dependent hydrolases"/>
    <property type="match status" value="1"/>
</dbReference>
<dbReference type="PANTHER" id="PTHR22642:SF2">
    <property type="entry name" value="PROTEIN LONG AFTER FAR-RED 3"/>
    <property type="match status" value="1"/>
</dbReference>